<dbReference type="FunFam" id="3.30.70.100:FF:000004">
    <property type="entry name" value="NIPSNAP family protein"/>
    <property type="match status" value="1"/>
</dbReference>
<reference evidence="5" key="1">
    <citation type="submission" date="2011-02" db="EMBL/GenBank/DDBJ databases">
        <title>The Genome Sequence of Capsaspora owczarzaki ATCC 30864.</title>
        <authorList>
            <person name="Russ C."/>
            <person name="Cuomo C."/>
            <person name="Burger G."/>
            <person name="Gray M.W."/>
            <person name="Holland P.W.H."/>
            <person name="King N."/>
            <person name="Lang F.B.F."/>
            <person name="Roger A.J."/>
            <person name="Ruiz-Trillo I."/>
            <person name="Young S.K."/>
            <person name="Zeng Q."/>
            <person name="Gargeya S."/>
            <person name="Alvarado L."/>
            <person name="Berlin A."/>
            <person name="Chapman S.B."/>
            <person name="Chen Z."/>
            <person name="Freedman E."/>
            <person name="Gellesch M."/>
            <person name="Goldberg J."/>
            <person name="Griggs A."/>
            <person name="Gujja S."/>
            <person name="Heilman E."/>
            <person name="Heiman D."/>
            <person name="Howarth C."/>
            <person name="Mehta T."/>
            <person name="Neiman D."/>
            <person name="Pearson M."/>
            <person name="Roberts A."/>
            <person name="Saif S."/>
            <person name="Shea T."/>
            <person name="Shenoy N."/>
            <person name="Sisk P."/>
            <person name="Stolte C."/>
            <person name="Sykes S."/>
            <person name="White J."/>
            <person name="Yandava C."/>
            <person name="Haas B."/>
            <person name="Nusbaum C."/>
            <person name="Birren B."/>
        </authorList>
    </citation>
    <scope>NUCLEOTIDE SEQUENCE</scope>
    <source>
        <strain evidence="5">ATCC 30864</strain>
    </source>
</reference>
<sequence>MLVASAFRQSAILKSAIAGCSQSLRFWSAQSHPTPTPISTTRTTATATATSTAAASSTGAAATGSNPTKPGLDATTTSDSAPPSPPSPLPNKSLINRIIYGDPATSSNSDATQPAESHSKLVGANQLYEMHFHHVKPDRWNEYMDLTSQYVPKLLASPDFKGRMTGSWTTAIGDPEQALTIYEYDGFAAQRDTSLALARNPAHAAYTTQLRSTLRSRHVNVVLRFQFWQLDPSPMTPGSLYELRSYILHPGKLLEWEQRWRRGLECRRQFCQPVGAWFSHVGDLNKVYHLWLYADLEKRKQTREAAWQVDGWAQTVYNTVPLIQHMDCTIMYPREFSPLK</sequence>
<dbReference type="RefSeq" id="XP_004346341.1">
    <property type="nucleotide sequence ID" value="XM_004346291.2"/>
</dbReference>
<dbReference type="PANTHER" id="PTHR21017">
    <property type="entry name" value="NIPSNAP-RELATED"/>
    <property type="match status" value="1"/>
</dbReference>
<dbReference type="PANTHER" id="PTHR21017:SF17">
    <property type="entry name" value="PROTEIN NIPSNAP"/>
    <property type="match status" value="1"/>
</dbReference>
<feature type="region of interest" description="Disordered" evidence="2">
    <location>
        <begin position="29"/>
        <end position="94"/>
    </location>
</feature>
<dbReference type="InterPro" id="IPR051557">
    <property type="entry name" value="NipSnap_domain"/>
</dbReference>
<proteinExistence type="inferred from homology"/>
<evidence type="ECO:0000259" key="3">
    <source>
        <dbReference type="Pfam" id="PF07978"/>
    </source>
</evidence>
<dbReference type="InParanoid" id="A0A0D2WSL1"/>
<dbReference type="GO" id="GO:0005739">
    <property type="term" value="C:mitochondrion"/>
    <property type="evidence" value="ECO:0007669"/>
    <property type="project" value="TreeGrafter"/>
</dbReference>
<dbReference type="SUPFAM" id="SSF54909">
    <property type="entry name" value="Dimeric alpha+beta barrel"/>
    <property type="match status" value="2"/>
</dbReference>
<dbReference type="Proteomes" id="UP000008743">
    <property type="component" value="Unassembled WGS sequence"/>
</dbReference>
<dbReference type="STRING" id="595528.A0A0D2WSL1"/>
<evidence type="ECO:0000313" key="4">
    <source>
        <dbReference type="EMBL" id="KJE95190.1"/>
    </source>
</evidence>
<feature type="domain" description="NIPSNAP" evidence="3">
    <location>
        <begin position="241"/>
        <end position="338"/>
    </location>
</feature>
<name>A0A0D2WSL1_CAPO3</name>
<dbReference type="InterPro" id="IPR012577">
    <property type="entry name" value="NIPSNAP"/>
</dbReference>
<feature type="domain" description="NIPSNAP" evidence="3">
    <location>
        <begin position="128"/>
        <end position="225"/>
    </location>
</feature>
<organism evidence="4 5">
    <name type="scientific">Capsaspora owczarzaki (strain ATCC 30864)</name>
    <dbReference type="NCBI Taxonomy" id="595528"/>
    <lineage>
        <taxon>Eukaryota</taxon>
        <taxon>Filasterea</taxon>
        <taxon>Capsaspora</taxon>
    </lineage>
</organism>
<dbReference type="OrthoDB" id="10262843at2759"/>
<feature type="compositionally biased region" description="Low complexity" evidence="2">
    <location>
        <begin position="37"/>
        <end position="81"/>
    </location>
</feature>
<comment type="similarity">
    <text evidence="1">Belongs to the NipSnap family.</text>
</comment>
<evidence type="ECO:0000256" key="2">
    <source>
        <dbReference type="SAM" id="MobiDB-lite"/>
    </source>
</evidence>
<dbReference type="GO" id="GO:0000423">
    <property type="term" value="P:mitophagy"/>
    <property type="evidence" value="ECO:0007669"/>
    <property type="project" value="UniProtKB-ARBA"/>
</dbReference>
<gene>
    <name evidence="4" type="ORF">CAOG_005668</name>
</gene>
<keyword evidence="5" id="KW-1185">Reference proteome</keyword>
<evidence type="ECO:0000256" key="1">
    <source>
        <dbReference type="ARBA" id="ARBA00005291"/>
    </source>
</evidence>
<dbReference type="eggNOG" id="KOG2883">
    <property type="taxonomic scope" value="Eukaryota"/>
</dbReference>
<dbReference type="Pfam" id="PF07978">
    <property type="entry name" value="NIPSNAP"/>
    <property type="match status" value="2"/>
</dbReference>
<dbReference type="InterPro" id="IPR011008">
    <property type="entry name" value="Dimeric_a/b-barrel"/>
</dbReference>
<dbReference type="Gene3D" id="3.30.70.100">
    <property type="match status" value="2"/>
</dbReference>
<protein>
    <submittedName>
        <fullName evidence="4">Nipsnap family protein</fullName>
    </submittedName>
</protein>
<dbReference type="PhylomeDB" id="A0A0D2WSL1"/>
<dbReference type="AlphaFoldDB" id="A0A0D2WSL1"/>
<accession>A0A0D2WSL1</accession>
<evidence type="ECO:0000313" key="5">
    <source>
        <dbReference type="Proteomes" id="UP000008743"/>
    </source>
</evidence>
<dbReference type="EMBL" id="KE346368">
    <property type="protein sequence ID" value="KJE95190.1"/>
    <property type="molecule type" value="Genomic_DNA"/>
</dbReference>